<comment type="subunit">
    <text evidence="5">Interacts with CHMP1A, CHMP1B, VPS4A and VTA1. Interacts with SPAST, STAMBP, and USP8. May interact with VPS37B. May associate with the ESCRT-I complex. Interacts with MITD1, in competition with VSP4. Interacts with SPART (via MIT domain); leading to the recruitment of SPART to midbodies. Interacts with SPAST.</text>
</comment>
<dbReference type="GO" id="GO:0015031">
    <property type="term" value="P:protein transport"/>
    <property type="evidence" value="ECO:0007669"/>
    <property type="project" value="InterPro"/>
</dbReference>
<dbReference type="PANTHER" id="PTHR12161:SF5">
    <property type="entry name" value="IST1 HOMOLOG"/>
    <property type="match status" value="1"/>
</dbReference>
<evidence type="ECO:0000313" key="7">
    <source>
        <dbReference type="Proteomes" id="UP000053105"/>
    </source>
</evidence>
<evidence type="ECO:0000256" key="4">
    <source>
        <dbReference type="ARBA" id="ARBA00046124"/>
    </source>
</evidence>
<dbReference type="PANTHER" id="PTHR12161">
    <property type="entry name" value="IST1 FAMILY MEMBER"/>
    <property type="match status" value="1"/>
</dbReference>
<evidence type="ECO:0000256" key="1">
    <source>
        <dbReference type="ARBA" id="ARBA00005536"/>
    </source>
</evidence>
<accession>A0A0N0U5T1</accession>
<dbReference type="Pfam" id="PF03398">
    <property type="entry name" value="Ist1"/>
    <property type="match status" value="1"/>
</dbReference>
<evidence type="ECO:0000256" key="2">
    <source>
        <dbReference type="ARBA" id="ARBA00014513"/>
    </source>
</evidence>
<keyword evidence="7" id="KW-1185">Reference proteome</keyword>
<comment type="function">
    <text evidence="4">ESCRT-III-like protein involved in cytokinesis, nuclear envelope reassembly and endosomal tubulation. Is required for efficient abscission during cytokinesis. Involved in recruiting VPS4A and/or VPS4B to the midbody of dividing cells. During late anaphase, involved in nuclear envelope reassembly and mitotic spindle disassembly together with the ESCRT-III complex: IST1 acts by mediating the recruitment of SPAST to the nuclear membrane, leading to microtubule severing. Recruited to the reforming nuclear envelope (NE) during anaphase by LEMD2. Regulates early endosomal tubulation together with the ESCRT-III complex by mediating the recruitment of SPAST.</text>
</comment>
<evidence type="ECO:0000256" key="3">
    <source>
        <dbReference type="ARBA" id="ARBA00032374"/>
    </source>
</evidence>
<name>A0A0N0U5T1_9HYME</name>
<dbReference type="Gene3D" id="1.20.1260.60">
    <property type="entry name" value="Vacuolar protein sorting-associated protein Ist1"/>
    <property type="match status" value="1"/>
</dbReference>
<gene>
    <name evidence="6" type="ORF">WN51_12424</name>
</gene>
<protein>
    <recommendedName>
        <fullName evidence="2">IST1 homolog</fullName>
    </recommendedName>
    <alternativeName>
        <fullName evidence="3">Charged multivesicular body protein 8</fullName>
    </alternativeName>
</protein>
<evidence type="ECO:0000313" key="6">
    <source>
        <dbReference type="EMBL" id="KOX75994.1"/>
    </source>
</evidence>
<organism evidence="6 7">
    <name type="scientific">Melipona quadrifasciata</name>
    <dbReference type="NCBI Taxonomy" id="166423"/>
    <lineage>
        <taxon>Eukaryota</taxon>
        <taxon>Metazoa</taxon>
        <taxon>Ecdysozoa</taxon>
        <taxon>Arthropoda</taxon>
        <taxon>Hexapoda</taxon>
        <taxon>Insecta</taxon>
        <taxon>Pterygota</taxon>
        <taxon>Neoptera</taxon>
        <taxon>Endopterygota</taxon>
        <taxon>Hymenoptera</taxon>
        <taxon>Apocrita</taxon>
        <taxon>Aculeata</taxon>
        <taxon>Apoidea</taxon>
        <taxon>Anthophila</taxon>
        <taxon>Apidae</taxon>
        <taxon>Melipona</taxon>
    </lineage>
</organism>
<dbReference type="OrthoDB" id="29853at2759"/>
<evidence type="ECO:0000256" key="5">
    <source>
        <dbReference type="ARBA" id="ARBA00046920"/>
    </source>
</evidence>
<dbReference type="InterPro" id="IPR042277">
    <property type="entry name" value="IST1-like"/>
</dbReference>
<comment type="similarity">
    <text evidence="1">Belongs to the IST1 family.</text>
</comment>
<dbReference type="Proteomes" id="UP000053105">
    <property type="component" value="Unassembled WGS sequence"/>
</dbReference>
<dbReference type="AlphaFoldDB" id="A0A0N0U5T1"/>
<reference evidence="6 7" key="1">
    <citation type="submission" date="2015-07" db="EMBL/GenBank/DDBJ databases">
        <title>The genome of Melipona quadrifasciata.</title>
        <authorList>
            <person name="Pan H."/>
            <person name="Kapheim K."/>
        </authorList>
    </citation>
    <scope>NUCLEOTIDE SEQUENCE [LARGE SCALE GENOMIC DNA]</scope>
    <source>
        <strain evidence="6">0111107301</strain>
        <tissue evidence="6">Whole body</tissue>
    </source>
</reference>
<dbReference type="InterPro" id="IPR005061">
    <property type="entry name" value="Ist1"/>
</dbReference>
<proteinExistence type="inferred from homology"/>
<sequence>MFSSGPNYTKLKTHLRLAINRLKLLEKEIKIIADILTSKYGKQYTEACREEAVQTISEKLKHKMSVQSPSKLLVEKYLIEIAKNYNVEYEPDPQVKTMK</sequence>
<dbReference type="STRING" id="166423.A0A0N0U5T1"/>
<dbReference type="EMBL" id="KQ435756">
    <property type="protein sequence ID" value="KOX75994.1"/>
    <property type="molecule type" value="Genomic_DNA"/>
</dbReference>